<dbReference type="InterPro" id="IPR000073">
    <property type="entry name" value="AB_hydrolase_1"/>
</dbReference>
<reference evidence="2 3" key="1">
    <citation type="journal article" date="2019" name="Int. J. Syst. Evol. Microbiol.">
        <title>The Global Catalogue of Microorganisms (GCM) 10K type strain sequencing project: providing services to taxonomists for standard genome sequencing and annotation.</title>
        <authorList>
            <consortium name="The Broad Institute Genomics Platform"/>
            <consortium name="The Broad Institute Genome Sequencing Center for Infectious Disease"/>
            <person name="Wu L."/>
            <person name="Ma J."/>
        </authorList>
    </citation>
    <scope>NUCLEOTIDE SEQUENCE [LARGE SCALE GENOMIC DNA]</scope>
    <source>
        <strain evidence="2 3">JCM 4565</strain>
    </source>
</reference>
<dbReference type="PANTHER" id="PTHR43798">
    <property type="entry name" value="MONOACYLGLYCEROL LIPASE"/>
    <property type="match status" value="1"/>
</dbReference>
<organism evidence="2 3">
    <name type="scientific">Streptomyces blastmyceticus</name>
    <dbReference type="NCBI Taxonomy" id="68180"/>
    <lineage>
        <taxon>Bacteria</taxon>
        <taxon>Bacillati</taxon>
        <taxon>Actinomycetota</taxon>
        <taxon>Actinomycetes</taxon>
        <taxon>Kitasatosporales</taxon>
        <taxon>Streptomycetaceae</taxon>
        <taxon>Streptomyces</taxon>
    </lineage>
</organism>
<comment type="caution">
    <text evidence="2">The sequence shown here is derived from an EMBL/GenBank/DDBJ whole genome shotgun (WGS) entry which is preliminary data.</text>
</comment>
<keyword evidence="2" id="KW-0378">Hydrolase</keyword>
<evidence type="ECO:0000313" key="3">
    <source>
        <dbReference type="Proteomes" id="UP001500063"/>
    </source>
</evidence>
<protein>
    <submittedName>
        <fullName evidence="2">Alpha/beta hydrolase</fullName>
    </submittedName>
</protein>
<dbReference type="GO" id="GO:0016787">
    <property type="term" value="F:hydrolase activity"/>
    <property type="evidence" value="ECO:0007669"/>
    <property type="project" value="UniProtKB-KW"/>
</dbReference>
<gene>
    <name evidence="2" type="ORF">GCM10010319_45460</name>
</gene>
<feature type="domain" description="AB hydrolase-1" evidence="1">
    <location>
        <begin position="74"/>
        <end position="324"/>
    </location>
</feature>
<dbReference type="InterPro" id="IPR029058">
    <property type="entry name" value="AB_hydrolase_fold"/>
</dbReference>
<dbReference type="EMBL" id="BAAABW010000025">
    <property type="protein sequence ID" value="GAA0362669.1"/>
    <property type="molecule type" value="Genomic_DNA"/>
</dbReference>
<sequence length="335" mass="35641">MARAPAARRYGRLVALRPVGFRPRPAGVFPAGAVWTDGDKGDSVDGMERPPGHMLRVGGVPLHVVCEGSGPVCVLSAGLGMGWFDWEPVVPLLTDHRTVVRFDRPGLGFSAPPLEPPTAAGEAARIAGVLDALGLKEPATVVGHSLAGFHAEAFARLHPERTTGIVLVDSSVEDEPRPAPARELRTTAAHARGLVLAATGLPRALGPSLRKLTVRAASVTRQDPASAELVRRTYGTGRVLRALLMENARYRDVAAELHELRDRHPMPPVPVTVLAASPGTGSAVERRWLERQRALATRLDGRFEAVAPAGHLLMYDRPQSIAAAVLAMPMVPDGT</sequence>
<evidence type="ECO:0000259" key="1">
    <source>
        <dbReference type="Pfam" id="PF12697"/>
    </source>
</evidence>
<dbReference type="Proteomes" id="UP001500063">
    <property type="component" value="Unassembled WGS sequence"/>
</dbReference>
<dbReference type="InterPro" id="IPR050266">
    <property type="entry name" value="AB_hydrolase_sf"/>
</dbReference>
<accession>A0ABN0XFB7</accession>
<evidence type="ECO:0000313" key="2">
    <source>
        <dbReference type="EMBL" id="GAA0362669.1"/>
    </source>
</evidence>
<dbReference type="Gene3D" id="3.40.50.1820">
    <property type="entry name" value="alpha/beta hydrolase"/>
    <property type="match status" value="1"/>
</dbReference>
<dbReference type="Pfam" id="PF12697">
    <property type="entry name" value="Abhydrolase_6"/>
    <property type="match status" value="1"/>
</dbReference>
<dbReference type="PANTHER" id="PTHR43798:SF5">
    <property type="entry name" value="MONOACYLGLYCEROL LIPASE ABHD6"/>
    <property type="match status" value="1"/>
</dbReference>
<dbReference type="SUPFAM" id="SSF53474">
    <property type="entry name" value="alpha/beta-Hydrolases"/>
    <property type="match status" value="1"/>
</dbReference>
<keyword evidence="3" id="KW-1185">Reference proteome</keyword>
<proteinExistence type="predicted"/>
<name>A0ABN0XFB7_9ACTN</name>